<accession>A0A6J1ERD2</accession>
<comment type="subcellular location">
    <subcellularLocation>
        <location evidence="1">Membrane</location>
        <topology evidence="1">Multi-pass membrane protein</topology>
    </subcellularLocation>
</comment>
<dbReference type="PANTHER" id="PTHR33222:SF2">
    <property type="entry name" value="PROTEIN CURVATURE THYLAKOID 1D, CHLOROPLASTIC"/>
    <property type="match status" value="1"/>
</dbReference>
<feature type="transmembrane region" description="Helical" evidence="2">
    <location>
        <begin position="128"/>
        <end position="149"/>
    </location>
</feature>
<evidence type="ECO:0000313" key="6">
    <source>
        <dbReference type="RefSeq" id="XP_022929180.1"/>
    </source>
</evidence>
<evidence type="ECO:0000313" key="5">
    <source>
        <dbReference type="RefSeq" id="XP_022929179.1"/>
    </source>
</evidence>
<name>A0A6J1ERD2_CUCMO</name>
<evidence type="ECO:0000259" key="3">
    <source>
        <dbReference type="Pfam" id="PF14159"/>
    </source>
</evidence>
<dbReference type="RefSeq" id="XP_022929183.1">
    <property type="nucleotide sequence ID" value="XM_023073415.1"/>
</dbReference>
<dbReference type="RefSeq" id="XP_022929182.1">
    <property type="nucleotide sequence ID" value="XM_023073414.1"/>
</dbReference>
<keyword evidence="2" id="KW-1133">Transmembrane helix</keyword>
<sequence>MAMELSASRAISNLPLFSTVLAGNSQLRPRHALPLRIAIVSRSTRSLHFRCRPFSVSLPRAAASDDSNGYRPFITEERDGPIILEDSPAEKLPSDEMASSEEPVEGAQEQAFDLWNGLQFESVDVYNLILYGSGAFWGLWLVSAIVGAIDSIPVVPKLLEVVGLGYTVWFTARYLLLKESRDELAAKIDELKDQVVGSD</sequence>
<evidence type="ECO:0000313" key="4">
    <source>
        <dbReference type="Proteomes" id="UP000504609"/>
    </source>
</evidence>
<feature type="transmembrane region" description="Helical" evidence="2">
    <location>
        <begin position="161"/>
        <end position="177"/>
    </location>
</feature>
<dbReference type="Proteomes" id="UP000504609">
    <property type="component" value="Unplaced"/>
</dbReference>
<dbReference type="GeneID" id="111435856"/>
<dbReference type="AlphaFoldDB" id="A0A6J1ERD2"/>
<organism evidence="4 9">
    <name type="scientific">Cucurbita moschata</name>
    <name type="common">Winter crookneck squash</name>
    <name type="synonym">Cucurbita pepo var. moschata</name>
    <dbReference type="NCBI Taxonomy" id="3662"/>
    <lineage>
        <taxon>Eukaryota</taxon>
        <taxon>Viridiplantae</taxon>
        <taxon>Streptophyta</taxon>
        <taxon>Embryophyta</taxon>
        <taxon>Tracheophyta</taxon>
        <taxon>Spermatophyta</taxon>
        <taxon>Magnoliopsida</taxon>
        <taxon>eudicotyledons</taxon>
        <taxon>Gunneridae</taxon>
        <taxon>Pentapetalae</taxon>
        <taxon>rosids</taxon>
        <taxon>fabids</taxon>
        <taxon>Cucurbitales</taxon>
        <taxon>Cucurbitaceae</taxon>
        <taxon>Cucurbiteae</taxon>
        <taxon>Cucurbita</taxon>
    </lineage>
</organism>
<dbReference type="KEGG" id="cmos:111435856"/>
<dbReference type="RefSeq" id="XP_022929180.1">
    <property type="nucleotide sequence ID" value="XM_023073412.1"/>
</dbReference>
<feature type="domain" description="Cyanobacterial aminoacyl-tRNA synthetase CAAD" evidence="3">
    <location>
        <begin position="125"/>
        <end position="197"/>
    </location>
</feature>
<dbReference type="RefSeq" id="XP_022929179.1">
    <property type="nucleotide sequence ID" value="XM_023073411.1"/>
</dbReference>
<protein>
    <submittedName>
        <fullName evidence="5 6">Protein CURVATURE THYLAKOID 1D, chloroplastic-like</fullName>
    </submittedName>
</protein>
<keyword evidence="2" id="KW-0472">Membrane</keyword>
<proteinExistence type="predicted"/>
<dbReference type="RefSeq" id="XP_022929181.1">
    <property type="nucleotide sequence ID" value="XM_023073413.1"/>
</dbReference>
<dbReference type="InterPro" id="IPR033344">
    <property type="entry name" value="CURT1"/>
</dbReference>
<evidence type="ECO:0000256" key="1">
    <source>
        <dbReference type="ARBA" id="ARBA00004141"/>
    </source>
</evidence>
<dbReference type="InterPro" id="IPR025564">
    <property type="entry name" value="CAAD_dom"/>
</dbReference>
<dbReference type="GO" id="GO:0009535">
    <property type="term" value="C:chloroplast thylakoid membrane"/>
    <property type="evidence" value="ECO:0007669"/>
    <property type="project" value="TreeGrafter"/>
</dbReference>
<evidence type="ECO:0000256" key="2">
    <source>
        <dbReference type="SAM" id="Phobius"/>
    </source>
</evidence>
<dbReference type="Pfam" id="PF14159">
    <property type="entry name" value="CAAD"/>
    <property type="match status" value="1"/>
</dbReference>
<gene>
    <name evidence="5 6 7 8 9" type="primary">LOC111435856</name>
</gene>
<evidence type="ECO:0000313" key="9">
    <source>
        <dbReference type="RefSeq" id="XP_022929183.1"/>
    </source>
</evidence>
<evidence type="ECO:0000313" key="7">
    <source>
        <dbReference type="RefSeq" id="XP_022929181.1"/>
    </source>
</evidence>
<dbReference type="PANTHER" id="PTHR33222">
    <property type="match status" value="1"/>
</dbReference>
<evidence type="ECO:0000313" key="8">
    <source>
        <dbReference type="RefSeq" id="XP_022929182.1"/>
    </source>
</evidence>
<keyword evidence="2" id="KW-0812">Transmembrane</keyword>
<keyword evidence="4" id="KW-1185">Reference proteome</keyword>
<reference evidence="5 6" key="1">
    <citation type="submission" date="2025-04" db="UniProtKB">
        <authorList>
            <consortium name="RefSeq"/>
        </authorList>
    </citation>
    <scope>IDENTIFICATION</scope>
    <source>
        <tissue evidence="5 6">Young leaves</tissue>
    </source>
</reference>